<dbReference type="GO" id="GO:0016020">
    <property type="term" value="C:membrane"/>
    <property type="evidence" value="ECO:0007669"/>
    <property type="project" value="TreeGrafter"/>
</dbReference>
<keyword evidence="1" id="KW-1133">Transmembrane helix</keyword>
<name>A0A336L7Z4_CULSO</name>
<organism evidence="3">
    <name type="scientific">Culicoides sonorensis</name>
    <name type="common">Biting midge</name>
    <dbReference type="NCBI Taxonomy" id="179676"/>
    <lineage>
        <taxon>Eukaryota</taxon>
        <taxon>Metazoa</taxon>
        <taxon>Ecdysozoa</taxon>
        <taxon>Arthropoda</taxon>
        <taxon>Hexapoda</taxon>
        <taxon>Insecta</taxon>
        <taxon>Pterygota</taxon>
        <taxon>Neoptera</taxon>
        <taxon>Endopterygota</taxon>
        <taxon>Diptera</taxon>
        <taxon>Nematocera</taxon>
        <taxon>Chironomoidea</taxon>
        <taxon>Ceratopogonidae</taxon>
        <taxon>Ceratopogoninae</taxon>
        <taxon>Culicoides</taxon>
        <taxon>Monoculicoides</taxon>
    </lineage>
</organism>
<sequence length="257" mass="28662">MFSFKTILEVLCIVFIVTVRCENKSNTEDIRLPKSFSKLYSTCNQSFNFLKCLKVQALKLADKAVEVPKFQLIDGIQIVKKDYSVKNNKRNLVEDAIKLPADQVDTILTETASRFLKSHEIQVNIPRLLTAGVKEGANFLEGRGKKMKKYLGPFVAAVAIKGGILTMVYHSIAIIAGKALIIGKIALVISAIIGLKKLVQPEGADKTTYEIVKKPIIQQSYSSSHSEFDGHEGGQYHRSLGQSNDMVLENRMYKGYF</sequence>
<evidence type="ECO:0000313" key="3">
    <source>
        <dbReference type="EMBL" id="SSX13534.1"/>
    </source>
</evidence>
<dbReference type="PANTHER" id="PTHR21879">
    <property type="entry name" value="FI03362P-RELATED-RELATED"/>
    <property type="match status" value="1"/>
</dbReference>
<reference evidence="3" key="1">
    <citation type="submission" date="2018-04" db="EMBL/GenBank/DDBJ databases">
        <authorList>
            <person name="Go L.Y."/>
            <person name="Mitchell J.A."/>
        </authorList>
    </citation>
    <scope>NUCLEOTIDE SEQUENCE</scope>
    <source>
        <tissue evidence="3">Whole organism</tissue>
    </source>
</reference>
<reference evidence="4" key="2">
    <citation type="submission" date="2018-07" db="EMBL/GenBank/DDBJ databases">
        <authorList>
            <person name="Quirk P.G."/>
            <person name="Krulwich T.A."/>
        </authorList>
    </citation>
    <scope>NUCLEOTIDE SEQUENCE</scope>
</reference>
<dbReference type="VEuPathDB" id="VectorBase:CSON005714"/>
<feature type="transmembrane region" description="Helical" evidence="1">
    <location>
        <begin position="150"/>
        <end position="169"/>
    </location>
</feature>
<evidence type="ECO:0000256" key="1">
    <source>
        <dbReference type="SAM" id="Phobius"/>
    </source>
</evidence>
<dbReference type="OMA" id="DGGSYHR"/>
<feature type="transmembrane region" description="Helical" evidence="1">
    <location>
        <begin position="175"/>
        <end position="195"/>
    </location>
</feature>
<accession>A0A336L7Z4</accession>
<evidence type="ECO:0000256" key="2">
    <source>
        <dbReference type="SAM" id="SignalP"/>
    </source>
</evidence>
<keyword evidence="1" id="KW-0812">Transmembrane</keyword>
<gene>
    <name evidence="3" type="primary">CSON005714</name>
</gene>
<dbReference type="EMBL" id="UFQT01002223">
    <property type="protein sequence ID" value="SSX32963.1"/>
    <property type="molecule type" value="Genomic_DNA"/>
</dbReference>
<dbReference type="PANTHER" id="PTHR21879:SF7">
    <property type="entry name" value="OSIRIS 11"/>
    <property type="match status" value="1"/>
</dbReference>
<keyword evidence="2" id="KW-0732">Signal</keyword>
<protein>
    <submittedName>
        <fullName evidence="3">CSON005714 protein</fullName>
    </submittedName>
</protein>
<keyword evidence="1" id="KW-0472">Membrane</keyword>
<dbReference type="EMBL" id="UFQS01002223">
    <property type="protein sequence ID" value="SSX13534.1"/>
    <property type="molecule type" value="Genomic_DNA"/>
</dbReference>
<evidence type="ECO:0000313" key="4">
    <source>
        <dbReference type="EMBL" id="SSX32963.1"/>
    </source>
</evidence>
<dbReference type="AlphaFoldDB" id="A0A336L7Z4"/>
<dbReference type="InterPro" id="IPR012464">
    <property type="entry name" value="DUF1676"/>
</dbReference>
<feature type="signal peptide" evidence="2">
    <location>
        <begin position="1"/>
        <end position="21"/>
    </location>
</feature>
<dbReference type="Pfam" id="PF07898">
    <property type="entry name" value="DUF1676"/>
    <property type="match status" value="1"/>
</dbReference>
<feature type="chain" id="PRO_5036062166" evidence="2">
    <location>
        <begin position="22"/>
        <end position="257"/>
    </location>
</feature>
<proteinExistence type="predicted"/>